<dbReference type="PANTHER" id="PTHR10098:SF108">
    <property type="entry name" value="TETRATRICOPEPTIDE REPEAT PROTEIN 28"/>
    <property type="match status" value="1"/>
</dbReference>
<feature type="repeat" description="TPR" evidence="1">
    <location>
        <begin position="441"/>
        <end position="474"/>
    </location>
</feature>
<dbReference type="PATRIC" id="fig|983917.3.peg.1969"/>
<dbReference type="HOGENOM" id="CLU_369478_0_0_4"/>
<dbReference type="STRING" id="983917.RGE_20380"/>
<dbReference type="InterPro" id="IPR011990">
    <property type="entry name" value="TPR-like_helical_dom_sf"/>
</dbReference>
<dbReference type="InterPro" id="IPR019734">
    <property type="entry name" value="TPR_rpt"/>
</dbReference>
<evidence type="ECO:0000256" key="1">
    <source>
        <dbReference type="PROSITE-ProRule" id="PRU00339"/>
    </source>
</evidence>
<keyword evidence="1" id="KW-0802">TPR repeat</keyword>
<accession>I0HQU2</accession>
<dbReference type="Proteomes" id="UP000007883">
    <property type="component" value="Chromosome"/>
</dbReference>
<dbReference type="SUPFAM" id="SSF46785">
    <property type="entry name" value="Winged helix' DNA-binding domain"/>
    <property type="match status" value="1"/>
</dbReference>
<protein>
    <submittedName>
        <fullName evidence="2">TPR repeat-containing protein</fullName>
    </submittedName>
</protein>
<dbReference type="RefSeq" id="WP_014428242.1">
    <property type="nucleotide sequence ID" value="NC_017075.1"/>
</dbReference>
<dbReference type="EMBL" id="AP012320">
    <property type="protein sequence ID" value="BAL95379.1"/>
    <property type="molecule type" value="Genomic_DNA"/>
</dbReference>
<evidence type="ECO:0000313" key="2">
    <source>
        <dbReference type="EMBL" id="BAL95379.1"/>
    </source>
</evidence>
<dbReference type="Pfam" id="PF13424">
    <property type="entry name" value="TPR_12"/>
    <property type="match status" value="1"/>
</dbReference>
<dbReference type="SMART" id="SM00028">
    <property type="entry name" value="TPR"/>
    <property type="match status" value="4"/>
</dbReference>
<dbReference type="Gene3D" id="1.10.10.10">
    <property type="entry name" value="Winged helix-like DNA-binding domain superfamily/Winged helix DNA-binding domain"/>
    <property type="match status" value="1"/>
</dbReference>
<dbReference type="InterPro" id="IPR036388">
    <property type="entry name" value="WH-like_DNA-bd_sf"/>
</dbReference>
<evidence type="ECO:0000313" key="3">
    <source>
        <dbReference type="Proteomes" id="UP000007883"/>
    </source>
</evidence>
<proteinExistence type="predicted"/>
<dbReference type="PANTHER" id="PTHR10098">
    <property type="entry name" value="RAPSYN-RELATED"/>
    <property type="match status" value="1"/>
</dbReference>
<dbReference type="AlphaFoldDB" id="I0HQU2"/>
<dbReference type="InterPro" id="IPR036390">
    <property type="entry name" value="WH_DNA-bd_sf"/>
</dbReference>
<name>I0HQU2_RUBGI</name>
<dbReference type="KEGG" id="rge:RGE_20380"/>
<keyword evidence="3" id="KW-1185">Reference proteome</keyword>
<dbReference type="Gene3D" id="1.25.40.10">
    <property type="entry name" value="Tetratricopeptide repeat domain"/>
    <property type="match status" value="1"/>
</dbReference>
<dbReference type="PROSITE" id="PS50005">
    <property type="entry name" value="TPR"/>
    <property type="match status" value="1"/>
</dbReference>
<gene>
    <name evidence="2" type="ordered locus">RGE_20380</name>
</gene>
<reference evidence="2 3" key="1">
    <citation type="journal article" date="2012" name="J. Bacteriol.">
        <title>Complete genome sequence of phototrophic betaproteobacterium Rubrivivax gelatinosus IL144.</title>
        <authorList>
            <person name="Nagashima S."/>
            <person name="Kamimura A."/>
            <person name="Shimizu T."/>
            <person name="Nakamura-isaki S."/>
            <person name="Aono E."/>
            <person name="Sakamoto K."/>
            <person name="Ichikawa N."/>
            <person name="Nakazawa H."/>
            <person name="Sekine M."/>
            <person name="Yamazaki S."/>
            <person name="Fujita N."/>
            <person name="Shimada K."/>
            <person name="Hanada S."/>
            <person name="Nagashima K.V.P."/>
        </authorList>
    </citation>
    <scope>NUCLEOTIDE SEQUENCE [LARGE SCALE GENOMIC DNA]</scope>
    <source>
        <strain evidence="3">NBRC 100245 / IL144</strain>
    </source>
</reference>
<organism evidence="2 3">
    <name type="scientific">Rubrivivax gelatinosus (strain NBRC 100245 / IL144)</name>
    <dbReference type="NCBI Taxonomy" id="983917"/>
    <lineage>
        <taxon>Bacteria</taxon>
        <taxon>Pseudomonadati</taxon>
        <taxon>Pseudomonadota</taxon>
        <taxon>Betaproteobacteria</taxon>
        <taxon>Burkholderiales</taxon>
        <taxon>Sphaerotilaceae</taxon>
        <taxon>Rubrivivax</taxon>
    </lineage>
</organism>
<sequence>MTIPPSPLALRPPGGARQLPGPLADAVLGAALAAHRDGTLPELLRRRPRTTRWVVRRLLQPVLDCGGDALRGAQGEVLALQWLLAWAVAQLRPDGQPGFADIGREAWLERTSWRPMLAVMCHHGFAPVQAFPDRFRARADESPADHLCGLWSVGPSTYYRYLDKGRRQLAELLLAPTCERLLSLRDAMQRRAWALLGLEEPAARREWHHTLARRALVEPAPAAALWHLLQAGDAAGFLQALQRFRVELGHDLFVDALIERLNALPLATRQRAELCLAQAALARIRGQDERERQAYEQAQRIAAAAGDRLMLGVVCGELGKFFEPRDGERAFACYQDSAEFLRRAGVADGPARDGPHEGLRAYVVTLVRLGWLHVLRNDPCSKAVLESAEALRSALDDETLAQLEQAWGEYCRRAGELRAALEHKHRALNLYERLGDTQAVVKTWCNLALLYGDSKDYPRAIEYSERVLTLAERSPVEPETVASTHLNLGSTYFWQERWDEAIEQYAAGLARAEAARLEVLVGRAHYNLAEAYYKRFQAEGRADDESRGDTHAALGQIVWAREGDAGAVAATRGLKAEILGPREGSHVDRLLPGEWAAHRGEMVEVEHERARLAMPLAPEEHVRAHLAIARAYLAIAAQEREAALALVERHGLAGGFVAELDALRATFDRTLTREQRLAACWREQAAALLDDERRAALLDRLIDAGFVGKSGYAELCGVSLATASKHLGLLTQLGLLRQTGKGPSTRYLLADPGAPSAG</sequence>
<dbReference type="eggNOG" id="COG0457">
    <property type="taxonomic scope" value="Bacteria"/>
</dbReference>
<dbReference type="SUPFAM" id="SSF48452">
    <property type="entry name" value="TPR-like"/>
    <property type="match status" value="1"/>
</dbReference>